<dbReference type="InParanoid" id="A7EQ36"/>
<dbReference type="RefSeq" id="XP_001591989.1">
    <property type="nucleotide sequence ID" value="XM_001591939.1"/>
</dbReference>
<protein>
    <submittedName>
        <fullName evidence="1">Uncharacterized protein</fullName>
    </submittedName>
</protein>
<accession>A7EQ36</accession>
<dbReference type="GeneID" id="5487684"/>
<dbReference type="AlphaFoldDB" id="A7EQ36"/>
<dbReference type="EMBL" id="CH476629">
    <property type="protein sequence ID" value="EDO04952.1"/>
    <property type="molecule type" value="Genomic_DNA"/>
</dbReference>
<organism evidence="1 2">
    <name type="scientific">Sclerotinia sclerotiorum (strain ATCC 18683 / 1980 / Ss-1)</name>
    <name type="common">White mold</name>
    <name type="synonym">Whetzelinia sclerotiorum</name>
    <dbReference type="NCBI Taxonomy" id="665079"/>
    <lineage>
        <taxon>Eukaryota</taxon>
        <taxon>Fungi</taxon>
        <taxon>Dikarya</taxon>
        <taxon>Ascomycota</taxon>
        <taxon>Pezizomycotina</taxon>
        <taxon>Leotiomycetes</taxon>
        <taxon>Helotiales</taxon>
        <taxon>Sclerotiniaceae</taxon>
        <taxon>Sclerotinia</taxon>
    </lineage>
</organism>
<keyword evidence="2" id="KW-1185">Reference proteome</keyword>
<proteinExistence type="predicted"/>
<evidence type="ECO:0000313" key="1">
    <source>
        <dbReference type="EMBL" id="EDO04952.1"/>
    </source>
</evidence>
<reference evidence="2" key="1">
    <citation type="journal article" date="2011" name="PLoS Genet.">
        <title>Genomic analysis of the necrotrophic fungal pathogens Sclerotinia sclerotiorum and Botrytis cinerea.</title>
        <authorList>
            <person name="Amselem J."/>
            <person name="Cuomo C.A."/>
            <person name="van Kan J.A."/>
            <person name="Viaud M."/>
            <person name="Benito E.P."/>
            <person name="Couloux A."/>
            <person name="Coutinho P.M."/>
            <person name="de Vries R.P."/>
            <person name="Dyer P.S."/>
            <person name="Fillinger S."/>
            <person name="Fournier E."/>
            <person name="Gout L."/>
            <person name="Hahn M."/>
            <person name="Kohn L."/>
            <person name="Lapalu N."/>
            <person name="Plummer K.M."/>
            <person name="Pradier J.M."/>
            <person name="Quevillon E."/>
            <person name="Sharon A."/>
            <person name="Simon A."/>
            <person name="ten Have A."/>
            <person name="Tudzynski B."/>
            <person name="Tudzynski P."/>
            <person name="Wincker P."/>
            <person name="Andrew M."/>
            <person name="Anthouard V."/>
            <person name="Beever R.E."/>
            <person name="Beffa R."/>
            <person name="Benoit I."/>
            <person name="Bouzid O."/>
            <person name="Brault B."/>
            <person name="Chen Z."/>
            <person name="Choquer M."/>
            <person name="Collemare J."/>
            <person name="Cotton P."/>
            <person name="Danchin E.G."/>
            <person name="Da Silva C."/>
            <person name="Gautier A."/>
            <person name="Giraud C."/>
            <person name="Giraud T."/>
            <person name="Gonzalez C."/>
            <person name="Grossetete S."/>
            <person name="Guldener U."/>
            <person name="Henrissat B."/>
            <person name="Howlett B.J."/>
            <person name="Kodira C."/>
            <person name="Kretschmer M."/>
            <person name="Lappartient A."/>
            <person name="Leroch M."/>
            <person name="Levis C."/>
            <person name="Mauceli E."/>
            <person name="Neuveglise C."/>
            <person name="Oeser B."/>
            <person name="Pearson M."/>
            <person name="Poulain J."/>
            <person name="Poussereau N."/>
            <person name="Quesneville H."/>
            <person name="Rascle C."/>
            <person name="Schumacher J."/>
            <person name="Segurens B."/>
            <person name="Sexton A."/>
            <person name="Silva E."/>
            <person name="Sirven C."/>
            <person name="Soanes D.M."/>
            <person name="Talbot N.J."/>
            <person name="Templeton M."/>
            <person name="Yandava C."/>
            <person name="Yarden O."/>
            <person name="Zeng Q."/>
            <person name="Rollins J.A."/>
            <person name="Lebrun M.H."/>
            <person name="Dickman M."/>
        </authorList>
    </citation>
    <scope>NUCLEOTIDE SEQUENCE [LARGE SCALE GENOMIC DNA]</scope>
    <source>
        <strain evidence="2">ATCC 18683 / 1980 / Ss-1</strain>
    </source>
</reference>
<sequence>MPWFCPMLEFSPLFTKCDQGDDVLLIFAIRCKGVFVLTCAILSISSYKPNIHLLDYFIDPCYAIPTI</sequence>
<gene>
    <name evidence="1" type="ORF">SS1G_07436</name>
</gene>
<dbReference type="KEGG" id="ssl:SS1G_07436"/>
<dbReference type="Proteomes" id="UP000001312">
    <property type="component" value="Unassembled WGS sequence"/>
</dbReference>
<evidence type="ECO:0000313" key="2">
    <source>
        <dbReference type="Proteomes" id="UP000001312"/>
    </source>
</evidence>
<name>A7EQ36_SCLS1</name>
<dbReference type="HOGENOM" id="CLU_2813968_0_0_1"/>